<reference evidence="6 7" key="1">
    <citation type="journal article" date="2016" name="Mol. Biol. Evol.">
        <title>Comparative Genomics of Early-Diverging Mushroom-Forming Fungi Provides Insights into the Origins of Lignocellulose Decay Capabilities.</title>
        <authorList>
            <person name="Nagy L.G."/>
            <person name="Riley R."/>
            <person name="Tritt A."/>
            <person name="Adam C."/>
            <person name="Daum C."/>
            <person name="Floudas D."/>
            <person name="Sun H."/>
            <person name="Yadav J.S."/>
            <person name="Pangilinan J."/>
            <person name="Larsson K.H."/>
            <person name="Matsuura K."/>
            <person name="Barry K."/>
            <person name="Labutti K."/>
            <person name="Kuo R."/>
            <person name="Ohm R.A."/>
            <person name="Bhattacharya S.S."/>
            <person name="Shirouzu T."/>
            <person name="Yoshinaga Y."/>
            <person name="Martin F.M."/>
            <person name="Grigoriev I.V."/>
            <person name="Hibbett D.S."/>
        </authorList>
    </citation>
    <scope>NUCLEOTIDE SEQUENCE [LARGE SCALE GENOMIC DNA]</scope>
    <source>
        <strain evidence="6 7">TUFC12733</strain>
    </source>
</reference>
<evidence type="ECO:0000256" key="3">
    <source>
        <dbReference type="ARBA" id="ARBA00022741"/>
    </source>
</evidence>
<evidence type="ECO:0000313" key="6">
    <source>
        <dbReference type="EMBL" id="KZO89781.1"/>
    </source>
</evidence>
<dbReference type="InterPro" id="IPR042099">
    <property type="entry name" value="ANL_N_sf"/>
</dbReference>
<dbReference type="NCBIfam" id="NF002937">
    <property type="entry name" value="PRK03584.1"/>
    <property type="match status" value="1"/>
</dbReference>
<dbReference type="InterPro" id="IPR005914">
    <property type="entry name" value="Acac_CoA_synth"/>
</dbReference>
<gene>
    <name evidence="6" type="ORF">CALVIDRAFT_569618</name>
</gene>
<dbReference type="GO" id="GO:0030729">
    <property type="term" value="F:acetoacetate-CoA ligase activity"/>
    <property type="evidence" value="ECO:0007669"/>
    <property type="project" value="InterPro"/>
</dbReference>
<dbReference type="PROSITE" id="PS00455">
    <property type="entry name" value="AMP_BINDING"/>
    <property type="match status" value="1"/>
</dbReference>
<evidence type="ECO:0000256" key="2">
    <source>
        <dbReference type="ARBA" id="ARBA00022598"/>
    </source>
</evidence>
<organism evidence="6 7">
    <name type="scientific">Calocera viscosa (strain TUFC12733)</name>
    <dbReference type="NCBI Taxonomy" id="1330018"/>
    <lineage>
        <taxon>Eukaryota</taxon>
        <taxon>Fungi</taxon>
        <taxon>Dikarya</taxon>
        <taxon>Basidiomycota</taxon>
        <taxon>Agaricomycotina</taxon>
        <taxon>Dacrymycetes</taxon>
        <taxon>Dacrymycetales</taxon>
        <taxon>Dacrymycetaceae</taxon>
        <taxon>Calocera</taxon>
    </lineage>
</organism>
<keyword evidence="3" id="KW-0547">Nucleotide-binding</keyword>
<name>A0A167FRW8_CALVF</name>
<feature type="domain" description="AMP-dependent synthetase/ligase" evidence="5">
    <location>
        <begin position="128"/>
        <end position="494"/>
    </location>
</feature>
<dbReference type="EMBL" id="KV417365">
    <property type="protein sequence ID" value="KZO89781.1"/>
    <property type="molecule type" value="Genomic_DNA"/>
</dbReference>
<evidence type="ECO:0000256" key="4">
    <source>
        <dbReference type="ARBA" id="ARBA00022840"/>
    </source>
</evidence>
<dbReference type="OrthoDB" id="10253869at2759"/>
<evidence type="ECO:0000256" key="1">
    <source>
        <dbReference type="ARBA" id="ARBA00006432"/>
    </source>
</evidence>
<protein>
    <submittedName>
        <fullName evidence="6">Acetoacetyl-CoA synthetase</fullName>
    </submittedName>
</protein>
<accession>A0A167FRW8</accession>
<dbReference type="STRING" id="1330018.A0A167FRW8"/>
<keyword evidence="2" id="KW-0436">Ligase</keyword>
<proteinExistence type="inferred from homology"/>
<dbReference type="Pfam" id="PF00501">
    <property type="entry name" value="AMP-binding"/>
    <property type="match status" value="1"/>
</dbReference>
<keyword evidence="4" id="KW-0067">ATP-binding</keyword>
<dbReference type="AlphaFoldDB" id="A0A167FRW8"/>
<dbReference type="NCBIfam" id="TIGR01217">
    <property type="entry name" value="ac_ac_CoA_syn"/>
    <property type="match status" value="1"/>
</dbReference>
<keyword evidence="7" id="KW-1185">Reference proteome</keyword>
<dbReference type="Gene3D" id="3.40.50.12780">
    <property type="entry name" value="N-terminal domain of ligase-like"/>
    <property type="match status" value="1"/>
</dbReference>
<dbReference type="InterPro" id="IPR020845">
    <property type="entry name" value="AMP-binding_CS"/>
</dbReference>
<dbReference type="SUPFAM" id="SSF56801">
    <property type="entry name" value="Acetyl-CoA synthetase-like"/>
    <property type="match status" value="1"/>
</dbReference>
<dbReference type="PANTHER" id="PTHR42921">
    <property type="entry name" value="ACETOACETYL-COA SYNTHETASE"/>
    <property type="match status" value="1"/>
</dbReference>
<dbReference type="GO" id="GO:0006629">
    <property type="term" value="P:lipid metabolic process"/>
    <property type="evidence" value="ECO:0007669"/>
    <property type="project" value="InterPro"/>
</dbReference>
<dbReference type="Gene3D" id="3.30.300.30">
    <property type="match status" value="1"/>
</dbReference>
<comment type="similarity">
    <text evidence="1">Belongs to the ATP-dependent AMP-binding enzyme family.</text>
</comment>
<dbReference type="GO" id="GO:0005524">
    <property type="term" value="F:ATP binding"/>
    <property type="evidence" value="ECO:0007669"/>
    <property type="project" value="UniProtKB-KW"/>
</dbReference>
<dbReference type="Proteomes" id="UP000076738">
    <property type="component" value="Unassembled WGS sequence"/>
</dbReference>
<evidence type="ECO:0000313" key="7">
    <source>
        <dbReference type="Proteomes" id="UP000076738"/>
    </source>
</evidence>
<dbReference type="InterPro" id="IPR045851">
    <property type="entry name" value="AMP-bd_C_sf"/>
</dbReference>
<dbReference type="InterPro" id="IPR000873">
    <property type="entry name" value="AMP-dep_synth/lig_dom"/>
</dbReference>
<dbReference type="PANTHER" id="PTHR42921:SF1">
    <property type="entry name" value="ACETOACETYL-COA SYNTHETASE"/>
    <property type="match status" value="1"/>
</dbReference>
<evidence type="ECO:0000259" key="5">
    <source>
        <dbReference type="Pfam" id="PF00501"/>
    </source>
</evidence>
<sequence length="695" mass="77446">MSIPRVGDLFSVPSKEKIESSKVNTFRLFVNHRYGLSLRNVWDVHAFSVDRPQEFWQGLWDFLGFIGERIPGKPLFDSSKPIYETRDTIHARLNWTENMLLAHSNARSHSRLAVISATEPVDGKPCFSVKWTWKQLHQDVLKASESLLKLGVKEGDRVAAYSPNNGEAVIMLLACAAIGAIWSSCPTDFGTKATLERLQQIEPVILLSADRYRYGGKVVPIYPKLEEIVKSLASSRLRHIVVVGQLDPTREPSEPLRVPGNVKYHTWCGFLDTAKTLPKEISFNRGSAMRPLWILYSSGTTGKPKAIVHTAGGMLLGIGASHSLHSNMGCETTYFQFTTLGWMMWNYQVSTLSLGCTIITFDGSPLKPLSVLWDLIDEHSATYLGISPRYLQVLLSSNYCPREKHSLKTLDTLGTAGAPVKPELYVFMDNEIKKDVFINNSSGGTDICSIFVGASISLPTYCGEIQMPAFGCRIEAWDDSGNRVPDGQEGNMVCVQPIPNEPLCFWNDPGDKRYRATYFEEYVENSIWYQGDWICIGKETKGINMLGRSDGVLNPAGVRFGSAELYAIVEQMKDEVDDCLAVGQKVGFDERVILFVKTPNNQPLQQSTVKCIQDAIRSGLSNRHVPAVILQAPNLPYTANMKRCEVAVKKVVNGTPVDKVNRSAMANPEALDWFIDRPELRLDEAGVRDIVKAKL</sequence>